<evidence type="ECO:0000313" key="4">
    <source>
        <dbReference type="Proteomes" id="UP000652013"/>
    </source>
</evidence>
<name>A0A8J4DHY8_9ACTN</name>
<feature type="compositionally biased region" description="Pro residues" evidence="1">
    <location>
        <begin position="1"/>
        <end position="27"/>
    </location>
</feature>
<evidence type="ECO:0008006" key="5">
    <source>
        <dbReference type="Google" id="ProtNLM"/>
    </source>
</evidence>
<dbReference type="EMBL" id="BOOY01000005">
    <property type="protein sequence ID" value="GIJ01678.1"/>
    <property type="molecule type" value="Genomic_DNA"/>
</dbReference>
<organism evidence="3 4">
    <name type="scientific">Spirilliplanes yamanashiensis</name>
    <dbReference type="NCBI Taxonomy" id="42233"/>
    <lineage>
        <taxon>Bacteria</taxon>
        <taxon>Bacillati</taxon>
        <taxon>Actinomycetota</taxon>
        <taxon>Actinomycetes</taxon>
        <taxon>Micromonosporales</taxon>
        <taxon>Micromonosporaceae</taxon>
        <taxon>Spirilliplanes</taxon>
    </lineage>
</organism>
<evidence type="ECO:0000256" key="1">
    <source>
        <dbReference type="SAM" id="MobiDB-lite"/>
    </source>
</evidence>
<keyword evidence="2" id="KW-1133">Transmembrane helix</keyword>
<dbReference type="RefSeq" id="WP_203936988.1">
    <property type="nucleotide sequence ID" value="NZ_BAAAGJ010000005.1"/>
</dbReference>
<feature type="region of interest" description="Disordered" evidence="1">
    <location>
        <begin position="1"/>
        <end position="114"/>
    </location>
</feature>
<evidence type="ECO:0000313" key="3">
    <source>
        <dbReference type="EMBL" id="GIJ01678.1"/>
    </source>
</evidence>
<dbReference type="PRINTS" id="PR01871">
    <property type="entry name" value="ANNEXINVII"/>
</dbReference>
<keyword evidence="4" id="KW-1185">Reference proteome</keyword>
<sequence>MSQPPYPPQDPQGYPPPGQPSYPPPGDPNAGAPGGYPPPGQGPYPPQPAQYPPPGQGQPGQGQYAQPGGYPPPANQGFGSAPGYPPPADQGFGSAPGYPPPADQGFGGAPGYPPPKKKSRALPIILISLGIVVVLCAGAAVGGYFLLRDEVGAGVAATNTRLVAPTTLGGRPKLNDPQFSAITEQLTSELERSVPAATSTVGALYGNPLEQDIVLIAGASAPVTDPAKELDRFFSSMGGSGMRITDVAPIEAGPLGGVAKCGNADASGVKLAVCGWADQGSVAMIGTFFKTADEVAGDFPALRAEIEKKE</sequence>
<evidence type="ECO:0000256" key="2">
    <source>
        <dbReference type="SAM" id="Phobius"/>
    </source>
</evidence>
<dbReference type="Proteomes" id="UP000652013">
    <property type="component" value="Unassembled WGS sequence"/>
</dbReference>
<gene>
    <name evidence="3" type="ORF">Sya03_10300</name>
</gene>
<accession>A0A8J4DHY8</accession>
<reference evidence="3" key="1">
    <citation type="submission" date="2021-01" db="EMBL/GenBank/DDBJ databases">
        <title>Whole genome shotgun sequence of Spirilliplanes yamanashiensis NBRC 15828.</title>
        <authorList>
            <person name="Komaki H."/>
            <person name="Tamura T."/>
        </authorList>
    </citation>
    <scope>NUCLEOTIDE SEQUENCE</scope>
    <source>
        <strain evidence="3">NBRC 15828</strain>
    </source>
</reference>
<keyword evidence="2" id="KW-0472">Membrane</keyword>
<feature type="transmembrane region" description="Helical" evidence="2">
    <location>
        <begin position="124"/>
        <end position="147"/>
    </location>
</feature>
<comment type="caution">
    <text evidence="3">The sequence shown here is derived from an EMBL/GenBank/DDBJ whole genome shotgun (WGS) entry which is preliminary data.</text>
</comment>
<dbReference type="AlphaFoldDB" id="A0A8J4DHY8"/>
<protein>
    <recommendedName>
        <fullName evidence="5">Flagellar basal body-associated protein FliL</fullName>
    </recommendedName>
</protein>
<keyword evidence="2" id="KW-0812">Transmembrane</keyword>
<proteinExistence type="predicted"/>
<feature type="compositionally biased region" description="Pro residues" evidence="1">
    <location>
        <begin position="35"/>
        <end position="56"/>
    </location>
</feature>